<name>A0A9P6IMU9_9FUNG</name>
<dbReference type="AlphaFoldDB" id="A0A9P6IMU9"/>
<dbReference type="Proteomes" id="UP000749646">
    <property type="component" value="Unassembled WGS sequence"/>
</dbReference>
<proteinExistence type="predicted"/>
<accession>A0A9P6IMU9</accession>
<evidence type="ECO:0000313" key="1">
    <source>
        <dbReference type="EMBL" id="KAF9940243.1"/>
    </source>
</evidence>
<keyword evidence="2" id="KW-1185">Reference proteome</keyword>
<reference evidence="1" key="1">
    <citation type="journal article" date="2020" name="Fungal Divers.">
        <title>Resolving the Mortierellaceae phylogeny through synthesis of multi-gene phylogenetics and phylogenomics.</title>
        <authorList>
            <person name="Vandepol N."/>
            <person name="Liber J."/>
            <person name="Desiro A."/>
            <person name="Na H."/>
            <person name="Kennedy M."/>
            <person name="Barry K."/>
            <person name="Grigoriev I.V."/>
            <person name="Miller A.N."/>
            <person name="O'Donnell K."/>
            <person name="Stajich J.E."/>
            <person name="Bonito G."/>
        </authorList>
    </citation>
    <scope>NUCLEOTIDE SEQUENCE</scope>
    <source>
        <strain evidence="1">MES-2147</strain>
    </source>
</reference>
<sequence length="69" mass="7742">MRFTIKTRGMFILEKIGAFEVPTKVAVILALAATLSTLLEARDDIQRIFERSETLLGAWGRPRCVSFDA</sequence>
<gene>
    <name evidence="1" type="ORF">BGZ65_007657</name>
</gene>
<evidence type="ECO:0000313" key="2">
    <source>
        <dbReference type="Proteomes" id="UP000749646"/>
    </source>
</evidence>
<protein>
    <submittedName>
        <fullName evidence="1">Uncharacterized protein</fullName>
    </submittedName>
</protein>
<comment type="caution">
    <text evidence="1">The sequence shown here is derived from an EMBL/GenBank/DDBJ whole genome shotgun (WGS) entry which is preliminary data.</text>
</comment>
<dbReference type="EMBL" id="JAAAHW010009470">
    <property type="protein sequence ID" value="KAF9940243.1"/>
    <property type="molecule type" value="Genomic_DNA"/>
</dbReference>
<organism evidence="1 2">
    <name type="scientific">Modicella reniformis</name>
    <dbReference type="NCBI Taxonomy" id="1440133"/>
    <lineage>
        <taxon>Eukaryota</taxon>
        <taxon>Fungi</taxon>
        <taxon>Fungi incertae sedis</taxon>
        <taxon>Mucoromycota</taxon>
        <taxon>Mortierellomycotina</taxon>
        <taxon>Mortierellomycetes</taxon>
        <taxon>Mortierellales</taxon>
        <taxon>Mortierellaceae</taxon>
        <taxon>Modicella</taxon>
    </lineage>
</organism>